<keyword evidence="3" id="KW-1185">Reference proteome</keyword>
<proteinExistence type="predicted"/>
<organism evidence="2 3">
    <name type="scientific">Galerina marginata (strain CBS 339.88)</name>
    <dbReference type="NCBI Taxonomy" id="685588"/>
    <lineage>
        <taxon>Eukaryota</taxon>
        <taxon>Fungi</taxon>
        <taxon>Dikarya</taxon>
        <taxon>Basidiomycota</taxon>
        <taxon>Agaricomycotina</taxon>
        <taxon>Agaricomycetes</taxon>
        <taxon>Agaricomycetidae</taxon>
        <taxon>Agaricales</taxon>
        <taxon>Agaricineae</taxon>
        <taxon>Strophariaceae</taxon>
        <taxon>Galerina</taxon>
    </lineage>
</organism>
<evidence type="ECO:0000313" key="3">
    <source>
        <dbReference type="Proteomes" id="UP000027222"/>
    </source>
</evidence>
<dbReference type="HOGENOM" id="CLU_1704344_0_0_1"/>
<sequence>MSLSRLPLPSIHHVLEAKHPEGIPRRPSVITLLDDEQPDEPPATTSTFPTVDISYIQSTSHLMKTIDLRYTEPIAKADEEQFSFIVHFADEQSLEADSDADAETIFGEGRPSTSRGFRSSRKGSDKHDLSLLIINTVRKVLPLKLAEALLRRTN</sequence>
<evidence type="ECO:0000256" key="1">
    <source>
        <dbReference type="SAM" id="MobiDB-lite"/>
    </source>
</evidence>
<dbReference type="EMBL" id="KL142380">
    <property type="protein sequence ID" value="KDR75631.1"/>
    <property type="molecule type" value="Genomic_DNA"/>
</dbReference>
<name>A0A067SXL0_GALM3</name>
<evidence type="ECO:0000313" key="2">
    <source>
        <dbReference type="EMBL" id="KDR75631.1"/>
    </source>
</evidence>
<feature type="region of interest" description="Disordered" evidence="1">
    <location>
        <begin position="104"/>
        <end position="123"/>
    </location>
</feature>
<dbReference type="Proteomes" id="UP000027222">
    <property type="component" value="Unassembled WGS sequence"/>
</dbReference>
<dbReference type="OrthoDB" id="3083362at2759"/>
<accession>A0A067SXL0</accession>
<dbReference type="AlphaFoldDB" id="A0A067SXL0"/>
<protein>
    <submittedName>
        <fullName evidence="2">Uncharacterized protein</fullName>
    </submittedName>
</protein>
<gene>
    <name evidence="2" type="ORF">GALMADRAFT_226269</name>
</gene>
<reference evidence="3" key="1">
    <citation type="journal article" date="2014" name="Proc. Natl. Acad. Sci. U.S.A.">
        <title>Extensive sampling of basidiomycete genomes demonstrates inadequacy of the white-rot/brown-rot paradigm for wood decay fungi.</title>
        <authorList>
            <person name="Riley R."/>
            <person name="Salamov A.A."/>
            <person name="Brown D.W."/>
            <person name="Nagy L.G."/>
            <person name="Floudas D."/>
            <person name="Held B.W."/>
            <person name="Levasseur A."/>
            <person name="Lombard V."/>
            <person name="Morin E."/>
            <person name="Otillar R."/>
            <person name="Lindquist E.A."/>
            <person name="Sun H."/>
            <person name="LaButti K.M."/>
            <person name="Schmutz J."/>
            <person name="Jabbour D."/>
            <person name="Luo H."/>
            <person name="Baker S.E."/>
            <person name="Pisabarro A.G."/>
            <person name="Walton J.D."/>
            <person name="Blanchette R.A."/>
            <person name="Henrissat B."/>
            <person name="Martin F."/>
            <person name="Cullen D."/>
            <person name="Hibbett D.S."/>
            <person name="Grigoriev I.V."/>
        </authorList>
    </citation>
    <scope>NUCLEOTIDE SEQUENCE [LARGE SCALE GENOMIC DNA]</scope>
    <source>
        <strain evidence="3">CBS 339.88</strain>
    </source>
</reference>